<accession>E4ZPL0</accession>
<gene>
    <name evidence="1" type="ORF">LEMA_P041360.1</name>
</gene>
<evidence type="ECO:0000313" key="2">
    <source>
        <dbReference type="Proteomes" id="UP000002668"/>
    </source>
</evidence>
<proteinExistence type="predicted"/>
<organism evidence="2">
    <name type="scientific">Leptosphaeria maculans (strain JN3 / isolate v23.1.3 / race Av1-4-5-6-7-8)</name>
    <name type="common">Blackleg fungus</name>
    <name type="synonym">Phoma lingam</name>
    <dbReference type="NCBI Taxonomy" id="985895"/>
    <lineage>
        <taxon>Eukaryota</taxon>
        <taxon>Fungi</taxon>
        <taxon>Dikarya</taxon>
        <taxon>Ascomycota</taxon>
        <taxon>Pezizomycotina</taxon>
        <taxon>Dothideomycetes</taxon>
        <taxon>Pleosporomycetidae</taxon>
        <taxon>Pleosporales</taxon>
        <taxon>Pleosporineae</taxon>
        <taxon>Leptosphaeriaceae</taxon>
        <taxon>Plenodomus</taxon>
        <taxon>Plenodomus lingam/Leptosphaeria maculans species complex</taxon>
    </lineage>
</organism>
<sequence>MEKCRDMRFTTTKPLAELWGMNAVYFMISTRNRIKPPPSAYRFLAKPLETQHLNLIVIVTSSSNVNQAIGRSDANLHFSTLFEASLGQSIPFEVSQGLCYKSRPLETHRVEDENSTRLDSTRLLCLTLSWLRERFPMQKLTVAWNKWEMDNHEVHG</sequence>
<dbReference type="InParanoid" id="E4ZPL0"/>
<name>E4ZPL0_LEPMJ</name>
<dbReference type="Proteomes" id="UP000002668">
    <property type="component" value="Genome"/>
</dbReference>
<reference evidence="2" key="1">
    <citation type="journal article" date="2011" name="Nat. Commun.">
        <title>Effector diversification within compartments of the Leptosphaeria maculans genome affected by Repeat-Induced Point mutations.</title>
        <authorList>
            <person name="Rouxel T."/>
            <person name="Grandaubert J."/>
            <person name="Hane J.K."/>
            <person name="Hoede C."/>
            <person name="van de Wouw A.P."/>
            <person name="Couloux A."/>
            <person name="Dominguez V."/>
            <person name="Anthouard V."/>
            <person name="Bally P."/>
            <person name="Bourras S."/>
            <person name="Cozijnsen A.J."/>
            <person name="Ciuffetti L.M."/>
            <person name="Degrave A."/>
            <person name="Dilmaghani A."/>
            <person name="Duret L."/>
            <person name="Fudal I."/>
            <person name="Goodwin S.B."/>
            <person name="Gout L."/>
            <person name="Glaser N."/>
            <person name="Linglin J."/>
            <person name="Kema G.H.J."/>
            <person name="Lapalu N."/>
            <person name="Lawrence C.B."/>
            <person name="May K."/>
            <person name="Meyer M."/>
            <person name="Ollivier B."/>
            <person name="Poulain J."/>
            <person name="Schoch C.L."/>
            <person name="Simon A."/>
            <person name="Spatafora J.W."/>
            <person name="Stachowiak A."/>
            <person name="Turgeon B.G."/>
            <person name="Tyler B.M."/>
            <person name="Vincent D."/>
            <person name="Weissenbach J."/>
            <person name="Amselem J."/>
            <person name="Quesneville H."/>
            <person name="Oliver R.P."/>
            <person name="Wincker P."/>
            <person name="Balesdent M.-H."/>
            <person name="Howlett B.J."/>
        </authorList>
    </citation>
    <scope>NUCLEOTIDE SEQUENCE [LARGE SCALE GENOMIC DNA]</scope>
    <source>
        <strain evidence="2">JN3 / isolate v23.1.3 / race Av1-4-5-6-7-8</strain>
    </source>
</reference>
<protein>
    <submittedName>
        <fullName evidence="1">Predicted protein</fullName>
    </submittedName>
</protein>
<dbReference type="AlphaFoldDB" id="E4ZPL0"/>
<keyword evidence="2" id="KW-1185">Reference proteome</keyword>
<dbReference type="VEuPathDB" id="FungiDB:LEMA_P041360.1"/>
<evidence type="ECO:0000313" key="1">
    <source>
        <dbReference type="EMBL" id="CBX93235.1"/>
    </source>
</evidence>
<dbReference type="HOGENOM" id="CLU_1686934_0_0_1"/>
<dbReference type="EMBL" id="FP929105">
    <property type="protein sequence ID" value="CBX93235.1"/>
    <property type="molecule type" value="Genomic_DNA"/>
</dbReference>